<dbReference type="EMBL" id="MCOG01000431">
    <property type="protein sequence ID" value="ORY07418.1"/>
    <property type="molecule type" value="Genomic_DNA"/>
</dbReference>
<evidence type="ECO:0000256" key="1">
    <source>
        <dbReference type="SAM" id="Phobius"/>
    </source>
</evidence>
<reference evidence="2 3" key="1">
    <citation type="submission" date="2016-08" db="EMBL/GenBank/DDBJ databases">
        <title>A Parts List for Fungal Cellulosomes Revealed by Comparative Genomics.</title>
        <authorList>
            <consortium name="DOE Joint Genome Institute"/>
            <person name="Haitjema C.H."/>
            <person name="Gilmore S.P."/>
            <person name="Henske J.K."/>
            <person name="Solomon K.V."/>
            <person name="De Groot R."/>
            <person name="Kuo A."/>
            <person name="Mondo S.J."/>
            <person name="Salamov A.A."/>
            <person name="Labutti K."/>
            <person name="Zhao Z."/>
            <person name="Chiniquy J."/>
            <person name="Barry K."/>
            <person name="Brewer H.M."/>
            <person name="Purvine S.O."/>
            <person name="Wright A.T."/>
            <person name="Boxma B."/>
            <person name="Van Alen T."/>
            <person name="Hackstein J.H."/>
            <person name="Baker S.E."/>
            <person name="Grigoriev I.V."/>
            <person name="O'Malley M.A."/>
        </authorList>
    </citation>
    <scope>NUCLEOTIDE SEQUENCE [LARGE SCALE GENOMIC DNA]</scope>
    <source>
        <strain evidence="2 3">G1</strain>
    </source>
</reference>
<organism evidence="2 3">
    <name type="scientific">Neocallimastix californiae</name>
    <dbReference type="NCBI Taxonomy" id="1754190"/>
    <lineage>
        <taxon>Eukaryota</taxon>
        <taxon>Fungi</taxon>
        <taxon>Fungi incertae sedis</taxon>
        <taxon>Chytridiomycota</taxon>
        <taxon>Chytridiomycota incertae sedis</taxon>
        <taxon>Neocallimastigomycetes</taxon>
        <taxon>Neocallimastigales</taxon>
        <taxon>Neocallimastigaceae</taxon>
        <taxon>Neocallimastix</taxon>
    </lineage>
</organism>
<accession>A0A1Y1ZAY0</accession>
<feature type="transmembrane region" description="Helical" evidence="1">
    <location>
        <begin position="7"/>
        <end position="23"/>
    </location>
</feature>
<evidence type="ECO:0008006" key="4">
    <source>
        <dbReference type="Google" id="ProtNLM"/>
    </source>
</evidence>
<sequence length="373" mass="44018">MILKYKYLYYIYFLLVFKLRAIFTKEFVVSNNSNDINNIWTIIKNNQVENKELIFRFNEDYYDMSLNKEFSIEFNIISNVSFIGNINGTIFDYNRLRKGTIYFLLNLYKRITIKIENIIFQNFYIDDYYANGVFLIKFFSNHNNFNIIFNNCTFRNNEQSLLSLTMYCDYRTSENPTYIFNNCNFYNNTRKLMDMRGIFHDIINEDEFCLIMKMVNCYFSNMNYDKYEETNALLYISSHKISYYSHGITIKDSTFNNTSAIFSGSNSNYDISDSLFHNVTLKKSIPAIFNSKASNFYINDTEFKNLNLISGIWEGESSYYLYNVNFIDIKTNSKALLHIVGKDIYFTNVTAENISCVGDGSNTSMILFDSNNI</sequence>
<name>A0A1Y1ZAY0_9FUNG</name>
<dbReference type="AlphaFoldDB" id="A0A1Y1ZAY0"/>
<gene>
    <name evidence="2" type="ORF">LY90DRAFT_519116</name>
</gene>
<dbReference type="Proteomes" id="UP000193920">
    <property type="component" value="Unassembled WGS sequence"/>
</dbReference>
<protein>
    <recommendedName>
        <fullName evidence="4">Right handed beta helix domain-containing protein</fullName>
    </recommendedName>
</protein>
<keyword evidence="1" id="KW-0812">Transmembrane</keyword>
<keyword evidence="1" id="KW-1133">Transmembrane helix</keyword>
<keyword evidence="3" id="KW-1185">Reference proteome</keyword>
<evidence type="ECO:0000313" key="3">
    <source>
        <dbReference type="Proteomes" id="UP000193920"/>
    </source>
</evidence>
<comment type="caution">
    <text evidence="2">The sequence shown here is derived from an EMBL/GenBank/DDBJ whole genome shotgun (WGS) entry which is preliminary data.</text>
</comment>
<proteinExistence type="predicted"/>
<keyword evidence="1" id="KW-0472">Membrane</keyword>
<evidence type="ECO:0000313" key="2">
    <source>
        <dbReference type="EMBL" id="ORY07418.1"/>
    </source>
</evidence>